<dbReference type="PROSITE" id="PS50110">
    <property type="entry name" value="RESPONSE_REGULATORY"/>
    <property type="match status" value="1"/>
</dbReference>
<dbReference type="EMBL" id="QFQP01000002">
    <property type="protein sequence ID" value="PZR17463.1"/>
    <property type="molecule type" value="Genomic_DNA"/>
</dbReference>
<dbReference type="Pfam" id="PF00072">
    <property type="entry name" value="Response_reg"/>
    <property type="match status" value="1"/>
</dbReference>
<sequence>MNSAHISSAHSSVYWGENMTLTETGRPVISILVVDDDEATVNLLGTFLRRNGYRVLTASNPVRGLELLAHEEVKLVITDLMMPHVDGIAFTEQIHALPRHRDVPVIMMTAFGNDAVHDKSMRQGVAMTLSKPLELSKLLDLVGFATAPAPGSGTFF</sequence>
<dbReference type="PANTHER" id="PTHR44591">
    <property type="entry name" value="STRESS RESPONSE REGULATOR PROTEIN 1"/>
    <property type="match status" value="1"/>
</dbReference>
<name>A0A2W5TVZ4_9BACT</name>
<dbReference type="Gene3D" id="3.40.50.2300">
    <property type="match status" value="1"/>
</dbReference>
<dbReference type="PANTHER" id="PTHR44591:SF3">
    <property type="entry name" value="RESPONSE REGULATORY DOMAIN-CONTAINING PROTEIN"/>
    <property type="match status" value="1"/>
</dbReference>
<keyword evidence="1 2" id="KW-0597">Phosphoprotein</keyword>
<evidence type="ECO:0000256" key="1">
    <source>
        <dbReference type="ARBA" id="ARBA00022553"/>
    </source>
</evidence>
<dbReference type="InterPro" id="IPR001789">
    <property type="entry name" value="Sig_transdc_resp-reg_receiver"/>
</dbReference>
<dbReference type="SUPFAM" id="SSF52172">
    <property type="entry name" value="CheY-like"/>
    <property type="match status" value="1"/>
</dbReference>
<dbReference type="GO" id="GO:0000160">
    <property type="term" value="P:phosphorelay signal transduction system"/>
    <property type="evidence" value="ECO:0007669"/>
    <property type="project" value="InterPro"/>
</dbReference>
<dbReference type="InterPro" id="IPR050595">
    <property type="entry name" value="Bact_response_regulator"/>
</dbReference>
<evidence type="ECO:0000256" key="2">
    <source>
        <dbReference type="PROSITE-ProRule" id="PRU00169"/>
    </source>
</evidence>
<comment type="caution">
    <text evidence="4">The sequence shown here is derived from an EMBL/GenBank/DDBJ whole genome shotgun (WGS) entry which is preliminary data.</text>
</comment>
<evidence type="ECO:0000259" key="3">
    <source>
        <dbReference type="PROSITE" id="PS50110"/>
    </source>
</evidence>
<evidence type="ECO:0000313" key="5">
    <source>
        <dbReference type="Proteomes" id="UP000249061"/>
    </source>
</evidence>
<dbReference type="InterPro" id="IPR011006">
    <property type="entry name" value="CheY-like_superfamily"/>
</dbReference>
<dbReference type="Proteomes" id="UP000249061">
    <property type="component" value="Unassembled WGS sequence"/>
</dbReference>
<feature type="domain" description="Response regulatory" evidence="3">
    <location>
        <begin position="30"/>
        <end position="146"/>
    </location>
</feature>
<organism evidence="4 5">
    <name type="scientific">Archangium gephyra</name>
    <dbReference type="NCBI Taxonomy" id="48"/>
    <lineage>
        <taxon>Bacteria</taxon>
        <taxon>Pseudomonadati</taxon>
        <taxon>Myxococcota</taxon>
        <taxon>Myxococcia</taxon>
        <taxon>Myxococcales</taxon>
        <taxon>Cystobacterineae</taxon>
        <taxon>Archangiaceae</taxon>
        <taxon>Archangium</taxon>
    </lineage>
</organism>
<dbReference type="AlphaFoldDB" id="A0A2W5TVZ4"/>
<accession>A0A2W5TVZ4</accession>
<reference evidence="4 5" key="1">
    <citation type="submission" date="2017-08" db="EMBL/GenBank/DDBJ databases">
        <title>Infants hospitalized years apart are colonized by the same room-sourced microbial strains.</title>
        <authorList>
            <person name="Brooks B."/>
            <person name="Olm M.R."/>
            <person name="Firek B.A."/>
            <person name="Baker R."/>
            <person name="Thomas B.C."/>
            <person name="Morowitz M.J."/>
            <person name="Banfield J.F."/>
        </authorList>
    </citation>
    <scope>NUCLEOTIDE SEQUENCE [LARGE SCALE GENOMIC DNA]</scope>
    <source>
        <strain evidence="4">S2_003_000_R2_14</strain>
    </source>
</reference>
<protein>
    <submittedName>
        <fullName evidence="4">Response regulator</fullName>
    </submittedName>
</protein>
<gene>
    <name evidence="4" type="ORF">DI536_03840</name>
</gene>
<evidence type="ECO:0000313" key="4">
    <source>
        <dbReference type="EMBL" id="PZR17463.1"/>
    </source>
</evidence>
<proteinExistence type="predicted"/>
<feature type="modified residue" description="4-aspartylphosphate" evidence="2">
    <location>
        <position position="79"/>
    </location>
</feature>
<dbReference type="SMART" id="SM00448">
    <property type="entry name" value="REC"/>
    <property type="match status" value="1"/>
</dbReference>